<dbReference type="Proteomes" id="UP000254258">
    <property type="component" value="Unassembled WGS sequence"/>
</dbReference>
<evidence type="ECO:0000313" key="3">
    <source>
        <dbReference type="Proteomes" id="UP000254258"/>
    </source>
</evidence>
<dbReference type="OrthoDB" id="965955at2"/>
<evidence type="ECO:0000259" key="1">
    <source>
        <dbReference type="Pfam" id="PF18746"/>
    </source>
</evidence>
<dbReference type="Pfam" id="PF18746">
    <property type="entry name" value="aGPT-Pplase3"/>
    <property type="match status" value="1"/>
</dbReference>
<accession>A0A370X1G6</accession>
<gene>
    <name evidence="2" type="ORF">DWU98_09475</name>
</gene>
<proteinExistence type="predicted"/>
<organism evidence="2 3">
    <name type="scientific">Dyella monticola</name>
    <dbReference type="NCBI Taxonomy" id="1927958"/>
    <lineage>
        <taxon>Bacteria</taxon>
        <taxon>Pseudomonadati</taxon>
        <taxon>Pseudomonadota</taxon>
        <taxon>Gammaproteobacteria</taxon>
        <taxon>Lysobacterales</taxon>
        <taxon>Rhodanobacteraceae</taxon>
        <taxon>Dyella</taxon>
    </lineage>
</organism>
<dbReference type="EMBL" id="QRBE01000004">
    <property type="protein sequence ID" value="RDS82254.1"/>
    <property type="molecule type" value="Genomic_DNA"/>
</dbReference>
<sequence>MRRGDIALINQIRPLLRHYIVDHGPLRGLVQGAHEDAFLEQIVESLRRVKFVESVRLRGISSLRANPHSDLFDPIRAAIMYVKEGRDHDEACWLVFLSTLIGKHLHAGWVTTAQIYGALGDRNIWSFQRVQNDPMLFRQWLEAHQAGIQRKVGNHRKYLSLSGTKPHAAGSAVETYVTWVNERGTHKDLFDHALQQANQNPMAAFEILFESMTAVDTFGRTGRFDYLTMIGKVGLASLIPDSPHLIGATGPLAGAHLLFDGDKKSRTSATVLDRKLVELGNAIQVRMDVLEDAVCNWQKNPSNFVPFRG</sequence>
<dbReference type="RefSeq" id="WP_115495313.1">
    <property type="nucleotide sequence ID" value="NZ_QRBE01000004.1"/>
</dbReference>
<protein>
    <recommendedName>
        <fullName evidence="1">Alpha-glutamyl/putrescinyl thymine pyrophosphorylase clade 3 domain-containing protein</fullName>
    </recommendedName>
</protein>
<comment type="caution">
    <text evidence="2">The sequence shown here is derived from an EMBL/GenBank/DDBJ whole genome shotgun (WGS) entry which is preliminary data.</text>
</comment>
<dbReference type="InterPro" id="IPR041271">
    <property type="entry name" value="AGPT-Pplase3"/>
</dbReference>
<reference evidence="2 3" key="1">
    <citation type="submission" date="2018-07" db="EMBL/GenBank/DDBJ databases">
        <title>Dyella monticola sp. nov. and Dyella psychrodurans sp. nov. isolated from monsoon evergreen broad-leaved forest soil of Dinghu Mountain, China.</title>
        <authorList>
            <person name="Gao Z."/>
            <person name="Qiu L."/>
        </authorList>
    </citation>
    <scope>NUCLEOTIDE SEQUENCE [LARGE SCALE GENOMIC DNA]</scope>
    <source>
        <strain evidence="2 3">4G-K06</strain>
    </source>
</reference>
<name>A0A370X1G6_9GAMM</name>
<feature type="domain" description="Alpha-glutamyl/putrescinyl thymine pyrophosphorylase clade 3" evidence="1">
    <location>
        <begin position="34"/>
        <end position="309"/>
    </location>
</feature>
<keyword evidence="3" id="KW-1185">Reference proteome</keyword>
<dbReference type="AlphaFoldDB" id="A0A370X1G6"/>
<evidence type="ECO:0000313" key="2">
    <source>
        <dbReference type="EMBL" id="RDS82254.1"/>
    </source>
</evidence>